<organism evidence="1 2">
    <name type="scientific">Dickeya fangzhongdai</name>
    <dbReference type="NCBI Taxonomy" id="1778540"/>
    <lineage>
        <taxon>Bacteria</taxon>
        <taxon>Pseudomonadati</taxon>
        <taxon>Pseudomonadota</taxon>
        <taxon>Gammaproteobacteria</taxon>
        <taxon>Enterobacterales</taxon>
        <taxon>Pectobacteriaceae</taxon>
        <taxon>Dickeya</taxon>
    </lineage>
</organism>
<gene>
    <name evidence="1" type="ORF">CVE23_20935</name>
</gene>
<dbReference type="PANTHER" id="PTHR43800">
    <property type="entry name" value="PEPTIDYL-LYSINE N-ACETYLTRANSFERASE YJAB"/>
    <property type="match status" value="1"/>
</dbReference>
<dbReference type="GO" id="GO:0016747">
    <property type="term" value="F:acyltransferase activity, transferring groups other than amino-acyl groups"/>
    <property type="evidence" value="ECO:0007669"/>
    <property type="project" value="InterPro"/>
</dbReference>
<dbReference type="Proteomes" id="UP000231901">
    <property type="component" value="Chromosome"/>
</dbReference>
<dbReference type="CDD" id="cd04301">
    <property type="entry name" value="NAT_SF"/>
    <property type="match status" value="1"/>
</dbReference>
<dbReference type="GeneID" id="66566787"/>
<dbReference type="InterPro" id="IPR016181">
    <property type="entry name" value="Acyl_CoA_acyltransferase"/>
</dbReference>
<dbReference type="SUPFAM" id="SSF55729">
    <property type="entry name" value="Acyl-CoA N-acyltransferases (Nat)"/>
    <property type="match status" value="1"/>
</dbReference>
<sequence>MSTVFRQATSADDEAFLALALAAYAPVRELGIKFDAAYADIDMVRRHLRSNGVYVMEKDGRLAASVTIRYPWGPNPGPYGLPHIGWFATHPDFKQQGLGKQMLDWLEQAVLQEQLKAPAVTLGTAKQHPWLLDMYRKYGFQEVGQADLGKGHLTIYMRKVLDQDLYHHWEKKHP</sequence>
<dbReference type="RefSeq" id="WP_100850273.1">
    <property type="nucleotide sequence ID" value="NZ_BMJF01000016.1"/>
</dbReference>
<dbReference type="Gene3D" id="3.40.630.30">
    <property type="match status" value="1"/>
</dbReference>
<evidence type="ECO:0000313" key="2">
    <source>
        <dbReference type="Proteomes" id="UP000231901"/>
    </source>
</evidence>
<dbReference type="PROSITE" id="PS51186">
    <property type="entry name" value="GNAT"/>
    <property type="match status" value="1"/>
</dbReference>
<evidence type="ECO:0000313" key="1">
    <source>
        <dbReference type="EMBL" id="ATZ96225.1"/>
    </source>
</evidence>
<dbReference type="InterPro" id="IPR000182">
    <property type="entry name" value="GNAT_dom"/>
</dbReference>
<dbReference type="EMBL" id="CP025003">
    <property type="protein sequence ID" value="ATZ96225.1"/>
    <property type="molecule type" value="Genomic_DNA"/>
</dbReference>
<dbReference type="KEGG" id="dfn:CVE23_20935"/>
<accession>A0A2K8QSZ8</accession>
<name>A0A2K8QSZ8_9GAMM</name>
<proteinExistence type="predicted"/>
<dbReference type="Pfam" id="PF00583">
    <property type="entry name" value="Acetyltransf_1"/>
    <property type="match status" value="1"/>
</dbReference>
<dbReference type="PANTHER" id="PTHR43800:SF1">
    <property type="entry name" value="PEPTIDYL-LYSINE N-ACETYLTRANSFERASE YJAB"/>
    <property type="match status" value="1"/>
</dbReference>
<reference evidence="2" key="1">
    <citation type="journal article" date="2018" name="Genome Announc.">
        <title>Complete genome sequence of a Dickeya fangzhongdai type strain causing bleeding canker of pear tree trunks.</title>
        <authorList>
            <person name="Zhao Y."/>
            <person name="Tian Y."/>
            <person name="Li X."/>
            <person name="Hu B."/>
        </authorList>
    </citation>
    <scope>NUCLEOTIDE SEQUENCE [LARGE SCALE GENOMIC DNA]</scope>
    <source>
        <strain evidence="2">DSM 101947</strain>
    </source>
</reference>
<protein>
    <submittedName>
        <fullName evidence="1">GNAT family N-acetyltransferase</fullName>
    </submittedName>
</protein>
<dbReference type="AlphaFoldDB" id="A0A2K8QSZ8"/>
<keyword evidence="2" id="KW-1185">Reference proteome</keyword>
<keyword evidence="1" id="KW-0808">Transferase</keyword>